<dbReference type="EMBL" id="VLLL01000012">
    <property type="protein sequence ID" value="TWJ06443.1"/>
    <property type="molecule type" value="Genomic_DNA"/>
</dbReference>
<keyword evidence="3" id="KW-1185">Reference proteome</keyword>
<organism evidence="2 3">
    <name type="scientific">Stackebrandtia albiflava</name>
    <dbReference type="NCBI Taxonomy" id="406432"/>
    <lineage>
        <taxon>Bacteria</taxon>
        <taxon>Bacillati</taxon>
        <taxon>Actinomycetota</taxon>
        <taxon>Actinomycetes</taxon>
        <taxon>Glycomycetales</taxon>
        <taxon>Glycomycetaceae</taxon>
        <taxon>Stackebrandtia</taxon>
    </lineage>
</organism>
<protein>
    <submittedName>
        <fullName evidence="2">RimJ/RimL family protein N-acetyltransferase</fullName>
    </submittedName>
</protein>
<gene>
    <name evidence="2" type="ORF">LX16_5179</name>
</gene>
<dbReference type="InterPro" id="IPR000182">
    <property type="entry name" value="GNAT_dom"/>
</dbReference>
<dbReference type="Pfam" id="PF13302">
    <property type="entry name" value="Acetyltransf_3"/>
    <property type="match status" value="1"/>
</dbReference>
<evidence type="ECO:0000313" key="3">
    <source>
        <dbReference type="Proteomes" id="UP000321617"/>
    </source>
</evidence>
<keyword evidence="2" id="KW-0808">Transferase</keyword>
<dbReference type="AlphaFoldDB" id="A0A562ULE7"/>
<sequence length="184" mass="21023">MFSVALREDAELRPLEVWHAEEFAAHMDKAREHIRPWVGPTFVTEDVDKARDLLRRYAERRAADSGGLFGIWWRGELVGGVLLVGFDADWGNCEVGCWLEPGAEGNGLITAASRTLLDWVFHTRGLHRVEWVCRADNERSAAVAKRLGMTMEGQRREAWPYQGKRYDKQIWAILAPEWKAQSST</sequence>
<dbReference type="SUPFAM" id="SSF55729">
    <property type="entry name" value="Acyl-CoA N-acyltransferases (Nat)"/>
    <property type="match status" value="1"/>
</dbReference>
<reference evidence="2 3" key="1">
    <citation type="journal article" date="2013" name="Stand. Genomic Sci.">
        <title>Genomic Encyclopedia of Type Strains, Phase I: The one thousand microbial genomes (KMG-I) project.</title>
        <authorList>
            <person name="Kyrpides N.C."/>
            <person name="Woyke T."/>
            <person name="Eisen J.A."/>
            <person name="Garrity G."/>
            <person name="Lilburn T.G."/>
            <person name="Beck B.J."/>
            <person name="Whitman W.B."/>
            <person name="Hugenholtz P."/>
            <person name="Klenk H.P."/>
        </authorList>
    </citation>
    <scope>NUCLEOTIDE SEQUENCE [LARGE SCALE GENOMIC DNA]</scope>
    <source>
        <strain evidence="2 3">DSM 45044</strain>
    </source>
</reference>
<dbReference type="GO" id="GO:1990189">
    <property type="term" value="F:protein N-terminal-serine acetyltransferase activity"/>
    <property type="evidence" value="ECO:0007669"/>
    <property type="project" value="TreeGrafter"/>
</dbReference>
<dbReference type="Gene3D" id="3.40.630.30">
    <property type="match status" value="1"/>
</dbReference>
<accession>A0A562ULE7</accession>
<dbReference type="InterPro" id="IPR051908">
    <property type="entry name" value="Ribosomal_N-acetyltransferase"/>
</dbReference>
<dbReference type="OrthoDB" id="5191051at2"/>
<dbReference type="RefSeq" id="WP_147144524.1">
    <property type="nucleotide sequence ID" value="NZ_BAABIJ010000002.1"/>
</dbReference>
<feature type="domain" description="N-acetyltransferase" evidence="1">
    <location>
        <begin position="10"/>
        <end position="171"/>
    </location>
</feature>
<name>A0A562ULE7_9ACTN</name>
<dbReference type="Proteomes" id="UP000321617">
    <property type="component" value="Unassembled WGS sequence"/>
</dbReference>
<dbReference type="GO" id="GO:0008999">
    <property type="term" value="F:protein-N-terminal-alanine acetyltransferase activity"/>
    <property type="evidence" value="ECO:0007669"/>
    <property type="project" value="TreeGrafter"/>
</dbReference>
<evidence type="ECO:0000313" key="2">
    <source>
        <dbReference type="EMBL" id="TWJ06443.1"/>
    </source>
</evidence>
<dbReference type="InterPro" id="IPR016181">
    <property type="entry name" value="Acyl_CoA_acyltransferase"/>
</dbReference>
<evidence type="ECO:0000259" key="1">
    <source>
        <dbReference type="PROSITE" id="PS51186"/>
    </source>
</evidence>
<dbReference type="FunFam" id="3.40.630.30:FF:000182">
    <property type="entry name" value="Putative acetyltransferase"/>
    <property type="match status" value="1"/>
</dbReference>
<dbReference type="PROSITE" id="PS51186">
    <property type="entry name" value="GNAT"/>
    <property type="match status" value="1"/>
</dbReference>
<dbReference type="PANTHER" id="PTHR43441">
    <property type="entry name" value="RIBOSOMAL-PROTEIN-SERINE ACETYLTRANSFERASE"/>
    <property type="match status" value="1"/>
</dbReference>
<comment type="caution">
    <text evidence="2">The sequence shown here is derived from an EMBL/GenBank/DDBJ whole genome shotgun (WGS) entry which is preliminary data.</text>
</comment>
<dbReference type="PANTHER" id="PTHR43441:SF10">
    <property type="entry name" value="ACETYLTRANSFERASE"/>
    <property type="match status" value="1"/>
</dbReference>
<dbReference type="GO" id="GO:0005737">
    <property type="term" value="C:cytoplasm"/>
    <property type="evidence" value="ECO:0007669"/>
    <property type="project" value="TreeGrafter"/>
</dbReference>
<proteinExistence type="predicted"/>